<dbReference type="InterPro" id="IPR035965">
    <property type="entry name" value="PAS-like_dom_sf"/>
</dbReference>
<dbReference type="Pfam" id="PF23846">
    <property type="entry name" value="Cache_WalK"/>
    <property type="match status" value="1"/>
</dbReference>
<evidence type="ECO:0000313" key="17">
    <source>
        <dbReference type="Proteomes" id="UP000658225"/>
    </source>
</evidence>
<dbReference type="InterPro" id="IPR000014">
    <property type="entry name" value="PAS"/>
</dbReference>
<keyword evidence="4" id="KW-1003">Cell membrane</keyword>
<comment type="caution">
    <text evidence="16">The sequence shown here is derived from an EMBL/GenBank/DDBJ whole genome shotgun (WGS) entry which is preliminary data.</text>
</comment>
<dbReference type="GO" id="GO:0006355">
    <property type="term" value="P:regulation of DNA-templated transcription"/>
    <property type="evidence" value="ECO:0007669"/>
    <property type="project" value="InterPro"/>
</dbReference>
<dbReference type="PROSITE" id="PS50885">
    <property type="entry name" value="HAMP"/>
    <property type="match status" value="1"/>
</dbReference>
<organism evidence="16 17">
    <name type="scientific">Sporosarcina limicola</name>
    <dbReference type="NCBI Taxonomy" id="34101"/>
    <lineage>
        <taxon>Bacteria</taxon>
        <taxon>Bacillati</taxon>
        <taxon>Bacillota</taxon>
        <taxon>Bacilli</taxon>
        <taxon>Bacillales</taxon>
        <taxon>Caryophanaceae</taxon>
        <taxon>Sporosarcina</taxon>
    </lineage>
</organism>
<dbReference type="FunFam" id="3.30.565.10:FF:000006">
    <property type="entry name" value="Sensor histidine kinase WalK"/>
    <property type="match status" value="1"/>
</dbReference>
<dbReference type="EMBL" id="JADBEL010000028">
    <property type="protein sequence ID" value="MBE1556498.1"/>
    <property type="molecule type" value="Genomic_DNA"/>
</dbReference>
<dbReference type="SUPFAM" id="SSF47384">
    <property type="entry name" value="Homodimeric domain of signal transducing histidine kinase"/>
    <property type="match status" value="1"/>
</dbReference>
<keyword evidence="9" id="KW-0067">ATP-binding</keyword>
<dbReference type="PRINTS" id="PR00344">
    <property type="entry name" value="BCTRLSENSOR"/>
</dbReference>
<dbReference type="CDD" id="cd00130">
    <property type="entry name" value="PAS"/>
    <property type="match status" value="1"/>
</dbReference>
<evidence type="ECO:0000256" key="4">
    <source>
        <dbReference type="ARBA" id="ARBA00022475"/>
    </source>
</evidence>
<dbReference type="InterPro" id="IPR036097">
    <property type="entry name" value="HisK_dim/P_sf"/>
</dbReference>
<reference evidence="16" key="1">
    <citation type="submission" date="2020-10" db="EMBL/GenBank/DDBJ databases">
        <title>Genomic Encyclopedia of Type Strains, Phase IV (KMG-IV): sequencing the most valuable type-strain genomes for metagenomic binning, comparative biology and taxonomic classification.</title>
        <authorList>
            <person name="Goeker M."/>
        </authorList>
    </citation>
    <scope>NUCLEOTIDE SEQUENCE</scope>
    <source>
        <strain evidence="16">DSM 13886</strain>
    </source>
</reference>
<evidence type="ECO:0000256" key="2">
    <source>
        <dbReference type="ARBA" id="ARBA00004651"/>
    </source>
</evidence>
<dbReference type="SMART" id="SM00304">
    <property type="entry name" value="HAMP"/>
    <property type="match status" value="1"/>
</dbReference>
<evidence type="ECO:0000259" key="14">
    <source>
        <dbReference type="PROSITE" id="PS50112"/>
    </source>
</evidence>
<dbReference type="InterPro" id="IPR003594">
    <property type="entry name" value="HATPase_dom"/>
</dbReference>
<keyword evidence="12" id="KW-0812">Transmembrane</keyword>
<dbReference type="InterPro" id="IPR057640">
    <property type="entry name" value="Cache_WalK"/>
</dbReference>
<dbReference type="RefSeq" id="WP_192600139.1">
    <property type="nucleotide sequence ID" value="NZ_JADBEL010000028.1"/>
</dbReference>
<keyword evidence="5" id="KW-0597">Phosphoprotein</keyword>
<dbReference type="InterPro" id="IPR003660">
    <property type="entry name" value="HAMP_dom"/>
</dbReference>
<dbReference type="InterPro" id="IPR049814">
    <property type="entry name" value="Resp_reg_WalK"/>
</dbReference>
<dbReference type="CDD" id="cd06225">
    <property type="entry name" value="HAMP"/>
    <property type="match status" value="1"/>
</dbReference>
<dbReference type="GO" id="GO:0005886">
    <property type="term" value="C:plasma membrane"/>
    <property type="evidence" value="ECO:0007669"/>
    <property type="project" value="UniProtKB-SubCell"/>
</dbReference>
<dbReference type="GO" id="GO:0016036">
    <property type="term" value="P:cellular response to phosphate starvation"/>
    <property type="evidence" value="ECO:0007669"/>
    <property type="project" value="TreeGrafter"/>
</dbReference>
<evidence type="ECO:0000256" key="10">
    <source>
        <dbReference type="ARBA" id="ARBA00023012"/>
    </source>
</evidence>
<dbReference type="Gene3D" id="3.30.450.20">
    <property type="entry name" value="PAS domain"/>
    <property type="match status" value="2"/>
</dbReference>
<dbReference type="AlphaFoldDB" id="A0A927MM50"/>
<dbReference type="Proteomes" id="UP000658225">
    <property type="component" value="Unassembled WGS sequence"/>
</dbReference>
<dbReference type="SMART" id="SM00091">
    <property type="entry name" value="PAS"/>
    <property type="match status" value="1"/>
</dbReference>
<dbReference type="Gene3D" id="1.10.8.500">
    <property type="entry name" value="HAMP domain in histidine kinase"/>
    <property type="match status" value="1"/>
</dbReference>
<dbReference type="SMART" id="SM00387">
    <property type="entry name" value="HATPase_c"/>
    <property type="match status" value="1"/>
</dbReference>
<dbReference type="InterPro" id="IPR013767">
    <property type="entry name" value="PAS_fold"/>
</dbReference>
<keyword evidence="8 16" id="KW-0418">Kinase</keyword>
<dbReference type="InterPro" id="IPR036890">
    <property type="entry name" value="HATPase_C_sf"/>
</dbReference>
<sequence>MQKVGIFRSIHVKFVLIYVMLIIIAMEIIGLYFARELEQTLKANFTTSIVDRMNLVEFSVREEMTKERTADDPTLETSLWAVLSGFTSEDKDINEIRVIDSKKKIRATSVLDNQQMVGRLTRDDIVKKSLTSEAEFDITFLEQKSRNRIWGRAKPIIVGEEVIGTLYVESNIEKVFKQIDEINHILAGGTAVSLTITIIIGIFIAQTMTRPISDMRRQAQTMAKGNFSRKVRVYGNDELGQLAIAFNHLTNQLQESQSTTESERRKLASVLENMTDGVIATDRKGRVSLINDSALLMLRMTRDLVLNRPISSILGLEQEYTFEDLIQIKDSIALDFSTQEQPYILRVNFSVTQRETGFVNGLIVVLHDNTEQEKIDMERREFVSNVSHELRTPLTTMRSYLEALADGAWKNEEIAPSFLHVTQTETERMIRLVNDLLKLSRMDSRDYDLNKEWVEFNHFFNAIIDRFEFSKSQNVYFKRLLPSLDLFVEIDADKMTQVIDNIISNALKYSPDGGGIRFGVIMADNFIKVMISDDGMGIPKANVNRIFDRFYRADRARSRAMGGTGLGLAIAREMIMAHCGEIWAESEEGEGTTIFFTLPFEIQEDGEWD</sequence>
<dbReference type="PROSITE" id="PS50112">
    <property type="entry name" value="PAS"/>
    <property type="match status" value="1"/>
</dbReference>
<dbReference type="Gene3D" id="1.10.287.130">
    <property type="match status" value="1"/>
</dbReference>
<feature type="transmembrane region" description="Helical" evidence="12">
    <location>
        <begin position="185"/>
        <end position="208"/>
    </location>
</feature>
<dbReference type="InterPro" id="IPR005467">
    <property type="entry name" value="His_kinase_dom"/>
</dbReference>
<dbReference type="PANTHER" id="PTHR45453:SF1">
    <property type="entry name" value="PHOSPHATE REGULON SENSOR PROTEIN PHOR"/>
    <property type="match status" value="1"/>
</dbReference>
<dbReference type="FunFam" id="1.10.287.130:FF:000001">
    <property type="entry name" value="Two-component sensor histidine kinase"/>
    <property type="match status" value="1"/>
</dbReference>
<keyword evidence="10" id="KW-0902">Two-component regulatory system</keyword>
<dbReference type="GO" id="GO:0005524">
    <property type="term" value="F:ATP binding"/>
    <property type="evidence" value="ECO:0007669"/>
    <property type="project" value="UniProtKB-KW"/>
</dbReference>
<dbReference type="PROSITE" id="PS50109">
    <property type="entry name" value="HIS_KIN"/>
    <property type="match status" value="1"/>
</dbReference>
<dbReference type="SUPFAM" id="SSF55785">
    <property type="entry name" value="PYP-like sensor domain (PAS domain)"/>
    <property type="match status" value="1"/>
</dbReference>
<keyword evidence="11 12" id="KW-0472">Membrane</keyword>
<feature type="transmembrane region" description="Helical" evidence="12">
    <location>
        <begin position="12"/>
        <end position="34"/>
    </location>
</feature>
<dbReference type="SUPFAM" id="SSF55874">
    <property type="entry name" value="ATPase domain of HSP90 chaperone/DNA topoisomerase II/histidine kinase"/>
    <property type="match status" value="1"/>
</dbReference>
<dbReference type="SMART" id="SM00388">
    <property type="entry name" value="HisKA"/>
    <property type="match status" value="1"/>
</dbReference>
<dbReference type="PANTHER" id="PTHR45453">
    <property type="entry name" value="PHOSPHATE REGULON SENSOR PROTEIN PHOR"/>
    <property type="match status" value="1"/>
</dbReference>
<dbReference type="InterPro" id="IPR003661">
    <property type="entry name" value="HisK_dim/P_dom"/>
</dbReference>
<dbReference type="CDD" id="cd00075">
    <property type="entry name" value="HATPase"/>
    <property type="match status" value="1"/>
</dbReference>
<dbReference type="Pfam" id="PF00512">
    <property type="entry name" value="HisKA"/>
    <property type="match status" value="1"/>
</dbReference>
<keyword evidence="12" id="KW-1133">Transmembrane helix</keyword>
<dbReference type="CDD" id="cd00082">
    <property type="entry name" value="HisKA"/>
    <property type="match status" value="1"/>
</dbReference>
<dbReference type="GO" id="GO:0004721">
    <property type="term" value="F:phosphoprotein phosphatase activity"/>
    <property type="evidence" value="ECO:0007669"/>
    <property type="project" value="TreeGrafter"/>
</dbReference>
<dbReference type="Pfam" id="PF02518">
    <property type="entry name" value="HATPase_c"/>
    <property type="match status" value="1"/>
</dbReference>
<proteinExistence type="predicted"/>
<accession>A0A927MM50</accession>
<dbReference type="Gene3D" id="3.30.565.10">
    <property type="entry name" value="Histidine kinase-like ATPase, C-terminal domain"/>
    <property type="match status" value="1"/>
</dbReference>
<protein>
    <recommendedName>
        <fullName evidence="3">histidine kinase</fullName>
        <ecNumber evidence="3">2.7.13.3</ecNumber>
    </recommendedName>
</protein>
<dbReference type="EC" id="2.7.13.3" evidence="3"/>
<evidence type="ECO:0000256" key="5">
    <source>
        <dbReference type="ARBA" id="ARBA00022553"/>
    </source>
</evidence>
<feature type="domain" description="HAMP" evidence="15">
    <location>
        <begin position="206"/>
        <end position="258"/>
    </location>
</feature>
<evidence type="ECO:0000256" key="11">
    <source>
        <dbReference type="ARBA" id="ARBA00023136"/>
    </source>
</evidence>
<dbReference type="InterPro" id="IPR004358">
    <property type="entry name" value="Sig_transdc_His_kin-like_C"/>
</dbReference>
<gene>
    <name evidence="16" type="ORF">H4683_003623</name>
</gene>
<feature type="domain" description="PAS" evidence="14">
    <location>
        <begin position="263"/>
        <end position="308"/>
    </location>
</feature>
<dbReference type="Pfam" id="PF00989">
    <property type="entry name" value="PAS"/>
    <property type="match status" value="1"/>
</dbReference>
<evidence type="ECO:0000256" key="12">
    <source>
        <dbReference type="SAM" id="Phobius"/>
    </source>
</evidence>
<comment type="subcellular location">
    <subcellularLocation>
        <location evidence="2">Cell membrane</location>
        <topology evidence="2">Multi-pass membrane protein</topology>
    </subcellularLocation>
</comment>
<dbReference type="Pfam" id="PF00672">
    <property type="entry name" value="HAMP"/>
    <property type="match status" value="1"/>
</dbReference>
<feature type="domain" description="Histidine kinase" evidence="13">
    <location>
        <begin position="385"/>
        <end position="602"/>
    </location>
</feature>
<evidence type="ECO:0000256" key="1">
    <source>
        <dbReference type="ARBA" id="ARBA00000085"/>
    </source>
</evidence>
<dbReference type="NCBIfam" id="NF033092">
    <property type="entry name" value="HK_WalK"/>
    <property type="match status" value="1"/>
</dbReference>
<keyword evidence="6 16" id="KW-0808">Transferase</keyword>
<dbReference type="GO" id="GO:0000155">
    <property type="term" value="F:phosphorelay sensor kinase activity"/>
    <property type="evidence" value="ECO:0007669"/>
    <property type="project" value="InterPro"/>
</dbReference>
<evidence type="ECO:0000256" key="6">
    <source>
        <dbReference type="ARBA" id="ARBA00022679"/>
    </source>
</evidence>
<evidence type="ECO:0000259" key="13">
    <source>
        <dbReference type="PROSITE" id="PS50109"/>
    </source>
</evidence>
<evidence type="ECO:0000256" key="7">
    <source>
        <dbReference type="ARBA" id="ARBA00022741"/>
    </source>
</evidence>
<keyword evidence="17" id="KW-1185">Reference proteome</keyword>
<dbReference type="InterPro" id="IPR050351">
    <property type="entry name" value="BphY/WalK/GraS-like"/>
</dbReference>
<evidence type="ECO:0000259" key="15">
    <source>
        <dbReference type="PROSITE" id="PS50885"/>
    </source>
</evidence>
<name>A0A927MM50_9BACL</name>
<evidence type="ECO:0000256" key="9">
    <source>
        <dbReference type="ARBA" id="ARBA00022840"/>
    </source>
</evidence>
<evidence type="ECO:0000313" key="16">
    <source>
        <dbReference type="EMBL" id="MBE1556498.1"/>
    </source>
</evidence>
<keyword evidence="7" id="KW-0547">Nucleotide-binding</keyword>
<comment type="catalytic activity">
    <reaction evidence="1">
        <text>ATP + protein L-histidine = ADP + protein N-phospho-L-histidine.</text>
        <dbReference type="EC" id="2.7.13.3"/>
    </reaction>
</comment>
<evidence type="ECO:0000256" key="3">
    <source>
        <dbReference type="ARBA" id="ARBA00012438"/>
    </source>
</evidence>
<evidence type="ECO:0000256" key="8">
    <source>
        <dbReference type="ARBA" id="ARBA00022777"/>
    </source>
</evidence>
<dbReference type="SUPFAM" id="SSF158472">
    <property type="entry name" value="HAMP domain-like"/>
    <property type="match status" value="1"/>
</dbReference>